<evidence type="ECO:0008006" key="3">
    <source>
        <dbReference type="Google" id="ProtNLM"/>
    </source>
</evidence>
<keyword evidence="2" id="KW-1185">Reference proteome</keyword>
<dbReference type="PANTHER" id="PTHR31013:SF2">
    <property type="entry name" value="THAUMATIN-LIKE PROTEIN"/>
    <property type="match status" value="1"/>
</dbReference>
<dbReference type="InterPro" id="IPR037176">
    <property type="entry name" value="Osmotin/thaumatin-like_sf"/>
</dbReference>
<sequence>MDARKLGGGFLAPLGPLLSYLSPPPSGCLIILNIPSQENRSSRWSSMLFIHPNFSLEPTILTPRCGHGAQQYYTASTNTNHYSCMFRAIGIGLAGKIVGCKTACTANLDGTPQDSANCCTGSHNVPATCPPSDVQYYSYFKNGCKNAYAYAYDESSKTALGTCDSSKNADYAVTFCP</sequence>
<evidence type="ECO:0000313" key="1">
    <source>
        <dbReference type="EMBL" id="KAF5366872.1"/>
    </source>
</evidence>
<dbReference type="Proteomes" id="UP000518752">
    <property type="component" value="Unassembled WGS sequence"/>
</dbReference>
<dbReference type="SUPFAM" id="SSF49870">
    <property type="entry name" value="Osmotin, thaumatin-like protein"/>
    <property type="match status" value="1"/>
</dbReference>
<dbReference type="Gene3D" id="2.60.110.10">
    <property type="entry name" value="Thaumatin"/>
    <property type="match status" value="1"/>
</dbReference>
<dbReference type="PANTHER" id="PTHR31013">
    <property type="entry name" value="THAUMATIN FAMILY PROTEIN-RELATED"/>
    <property type="match status" value="1"/>
</dbReference>
<dbReference type="PROSITE" id="PS51367">
    <property type="entry name" value="THAUMATIN_2"/>
    <property type="match status" value="1"/>
</dbReference>
<name>A0A8H5GKZ7_9AGAR</name>
<dbReference type="OrthoDB" id="430315at2759"/>
<protein>
    <recommendedName>
        <fullName evidence="3">Thaumatin-like protein</fullName>
    </recommendedName>
</protein>
<dbReference type="Pfam" id="PF00314">
    <property type="entry name" value="Thaumatin"/>
    <property type="match status" value="1"/>
</dbReference>
<dbReference type="InterPro" id="IPR001938">
    <property type="entry name" value="Thaumatin"/>
</dbReference>
<proteinExistence type="predicted"/>
<reference evidence="1 2" key="1">
    <citation type="journal article" date="2020" name="ISME J.">
        <title>Uncovering the hidden diversity of litter-decomposition mechanisms in mushroom-forming fungi.</title>
        <authorList>
            <person name="Floudas D."/>
            <person name="Bentzer J."/>
            <person name="Ahren D."/>
            <person name="Johansson T."/>
            <person name="Persson P."/>
            <person name="Tunlid A."/>
        </authorList>
    </citation>
    <scope>NUCLEOTIDE SEQUENCE [LARGE SCALE GENOMIC DNA]</scope>
    <source>
        <strain evidence="1 2">CBS 406.79</strain>
    </source>
</reference>
<dbReference type="EMBL" id="JAACJN010000148">
    <property type="protein sequence ID" value="KAF5366872.1"/>
    <property type="molecule type" value="Genomic_DNA"/>
</dbReference>
<organism evidence="1 2">
    <name type="scientific">Collybiopsis confluens</name>
    <dbReference type="NCBI Taxonomy" id="2823264"/>
    <lineage>
        <taxon>Eukaryota</taxon>
        <taxon>Fungi</taxon>
        <taxon>Dikarya</taxon>
        <taxon>Basidiomycota</taxon>
        <taxon>Agaricomycotina</taxon>
        <taxon>Agaricomycetes</taxon>
        <taxon>Agaricomycetidae</taxon>
        <taxon>Agaricales</taxon>
        <taxon>Marasmiineae</taxon>
        <taxon>Omphalotaceae</taxon>
        <taxon>Collybiopsis</taxon>
    </lineage>
</organism>
<evidence type="ECO:0000313" key="2">
    <source>
        <dbReference type="Proteomes" id="UP000518752"/>
    </source>
</evidence>
<comment type="caution">
    <text evidence="1">The sequence shown here is derived from an EMBL/GenBank/DDBJ whole genome shotgun (WGS) entry which is preliminary data.</text>
</comment>
<dbReference type="AlphaFoldDB" id="A0A8H5GKZ7"/>
<accession>A0A8H5GKZ7</accession>
<gene>
    <name evidence="1" type="ORF">D9757_011934</name>
</gene>
<dbReference type="SMART" id="SM00205">
    <property type="entry name" value="THN"/>
    <property type="match status" value="1"/>
</dbReference>